<dbReference type="Proteomes" id="UP001064632">
    <property type="component" value="Chromosome"/>
</dbReference>
<evidence type="ECO:0000256" key="3">
    <source>
        <dbReference type="ARBA" id="ARBA00023082"/>
    </source>
</evidence>
<feature type="domain" description="RNA polymerase sigma-70 ECF-like HTH" evidence="5">
    <location>
        <begin position="9"/>
        <end position="190"/>
    </location>
</feature>
<evidence type="ECO:0000313" key="6">
    <source>
        <dbReference type="EMBL" id="UXI66205.1"/>
    </source>
</evidence>
<evidence type="ECO:0000313" key="7">
    <source>
        <dbReference type="Proteomes" id="UP001064632"/>
    </source>
</evidence>
<sequence length="193" mass="21487">MIHGTPSLDITGLLQAWKSGDRAAESQLMDVMYPMLRDIARARLRRNPGSITLSATEVANEAYARLVQHETPDWADRSHFLAVAAQAIRYFVVDYVRARDSEKRGGGIAPVSLSDSEELDILGEIDLSIDWLGIDKVLTELEALDPACAQVVELKFFSGLTTDEIASAIGISRATVVRHWRFARAWLADRIHR</sequence>
<dbReference type="Gene3D" id="1.10.1740.10">
    <property type="match status" value="1"/>
</dbReference>
<dbReference type="InterPro" id="IPR036388">
    <property type="entry name" value="WH-like_DNA-bd_sf"/>
</dbReference>
<dbReference type="Gene3D" id="1.10.10.10">
    <property type="entry name" value="Winged helix-like DNA-binding domain superfamily/Winged helix DNA-binding domain"/>
    <property type="match status" value="1"/>
</dbReference>
<dbReference type="InterPro" id="IPR039425">
    <property type="entry name" value="RNA_pol_sigma-70-like"/>
</dbReference>
<dbReference type="EMBL" id="CP104694">
    <property type="protein sequence ID" value="UXI66205.1"/>
    <property type="molecule type" value="Genomic_DNA"/>
</dbReference>
<evidence type="ECO:0000259" key="5">
    <source>
        <dbReference type="Pfam" id="PF07638"/>
    </source>
</evidence>
<dbReference type="InterPro" id="IPR011517">
    <property type="entry name" value="RNA_pol_sigma70_ECF-like"/>
</dbReference>
<dbReference type="InterPro" id="IPR014284">
    <property type="entry name" value="RNA_pol_sigma-70_dom"/>
</dbReference>
<dbReference type="SUPFAM" id="SSF88659">
    <property type="entry name" value="Sigma3 and sigma4 domains of RNA polymerase sigma factors"/>
    <property type="match status" value="1"/>
</dbReference>
<dbReference type="SUPFAM" id="SSF88946">
    <property type="entry name" value="Sigma2 domain of RNA polymerase sigma factors"/>
    <property type="match status" value="1"/>
</dbReference>
<keyword evidence="2" id="KW-0805">Transcription regulation</keyword>
<dbReference type="NCBIfam" id="TIGR02937">
    <property type="entry name" value="sigma70-ECF"/>
    <property type="match status" value="1"/>
</dbReference>
<dbReference type="InterPro" id="IPR053812">
    <property type="entry name" value="HTH_Sigma70_ECF-like"/>
</dbReference>
<dbReference type="InterPro" id="IPR013325">
    <property type="entry name" value="RNA_pol_sigma_r2"/>
</dbReference>
<dbReference type="PANTHER" id="PTHR43133">
    <property type="entry name" value="RNA POLYMERASE ECF-TYPE SIGMA FACTO"/>
    <property type="match status" value="1"/>
</dbReference>
<dbReference type="InterPro" id="IPR013324">
    <property type="entry name" value="RNA_pol_sigma_r3/r4-like"/>
</dbReference>
<accession>A0ABY6BD00</accession>
<protein>
    <submittedName>
        <fullName evidence="6">ECF-type sigma factor</fullName>
    </submittedName>
</protein>
<comment type="similarity">
    <text evidence="1">Belongs to the sigma-70 factor family. ECF subfamily.</text>
</comment>
<reference evidence="6" key="1">
    <citation type="submission" date="2022-09" db="EMBL/GenBank/DDBJ databases">
        <title>Tahibacter sp. nov., isolated from a fresh water.</title>
        <authorList>
            <person name="Baek J.H."/>
            <person name="Lee J.K."/>
            <person name="Kim J.M."/>
            <person name="Jeon C.O."/>
        </authorList>
    </citation>
    <scope>NUCLEOTIDE SEQUENCE</scope>
    <source>
        <strain evidence="6">W38</strain>
    </source>
</reference>
<keyword evidence="4" id="KW-0804">Transcription</keyword>
<proteinExistence type="inferred from homology"/>
<evidence type="ECO:0000256" key="1">
    <source>
        <dbReference type="ARBA" id="ARBA00010641"/>
    </source>
</evidence>
<dbReference type="PANTHER" id="PTHR43133:SF39">
    <property type="entry name" value="SIMILAR TO RNA POLYMERASE SIGMA-E FACTOR"/>
    <property type="match status" value="1"/>
</dbReference>
<organism evidence="6 7">
    <name type="scientific">Tahibacter amnicola</name>
    <dbReference type="NCBI Taxonomy" id="2976241"/>
    <lineage>
        <taxon>Bacteria</taxon>
        <taxon>Pseudomonadati</taxon>
        <taxon>Pseudomonadota</taxon>
        <taxon>Gammaproteobacteria</taxon>
        <taxon>Lysobacterales</taxon>
        <taxon>Rhodanobacteraceae</taxon>
        <taxon>Tahibacter</taxon>
    </lineage>
</organism>
<evidence type="ECO:0000256" key="2">
    <source>
        <dbReference type="ARBA" id="ARBA00023015"/>
    </source>
</evidence>
<evidence type="ECO:0000256" key="4">
    <source>
        <dbReference type="ARBA" id="ARBA00023163"/>
    </source>
</evidence>
<dbReference type="Pfam" id="PF07638">
    <property type="entry name" value="Sigma70_ECF"/>
    <property type="match status" value="1"/>
</dbReference>
<name>A0ABY6BD00_9GAMM</name>
<gene>
    <name evidence="6" type="ORF">N4264_15760</name>
</gene>
<keyword evidence="3" id="KW-0731">Sigma factor</keyword>
<dbReference type="RefSeq" id="WP_261693189.1">
    <property type="nucleotide sequence ID" value="NZ_CP104694.1"/>
</dbReference>
<dbReference type="NCBIfam" id="TIGR02999">
    <property type="entry name" value="Sig-70_X6"/>
    <property type="match status" value="1"/>
</dbReference>
<keyword evidence="7" id="KW-1185">Reference proteome</keyword>